<dbReference type="InterPro" id="IPR007905">
    <property type="entry name" value="EBP"/>
</dbReference>
<protein>
    <submittedName>
        <fullName evidence="9">Related to C-8,7 sterol isomerase/emopamil-binding protein</fullName>
    </submittedName>
</protein>
<feature type="transmembrane region" description="Helical" evidence="7">
    <location>
        <begin position="205"/>
        <end position="227"/>
    </location>
</feature>
<gene>
    <name evidence="9" type="ORF">RAG0_03486</name>
</gene>
<dbReference type="GO" id="GO:0016020">
    <property type="term" value="C:membrane"/>
    <property type="evidence" value="ECO:0007669"/>
    <property type="project" value="UniProtKB-SubCell"/>
</dbReference>
<dbReference type="GO" id="GO:0016125">
    <property type="term" value="P:sterol metabolic process"/>
    <property type="evidence" value="ECO:0007669"/>
    <property type="project" value="InterPro"/>
</dbReference>
<feature type="domain" description="EXPERA" evidence="8">
    <location>
        <begin position="45"/>
        <end position="223"/>
    </location>
</feature>
<evidence type="ECO:0000313" key="10">
    <source>
        <dbReference type="Proteomes" id="UP000178912"/>
    </source>
</evidence>
<dbReference type="OrthoDB" id="5415655at2759"/>
<reference evidence="10" key="1">
    <citation type="submission" date="2016-03" db="EMBL/GenBank/DDBJ databases">
        <authorList>
            <person name="Guldener U."/>
        </authorList>
    </citation>
    <scope>NUCLEOTIDE SEQUENCE [LARGE SCALE GENOMIC DNA]</scope>
    <source>
        <strain evidence="10">04CH-RAC-A.6.1</strain>
    </source>
</reference>
<evidence type="ECO:0000313" key="9">
    <source>
        <dbReference type="EMBL" id="CZS93005.1"/>
    </source>
</evidence>
<dbReference type="PROSITE" id="PS51751">
    <property type="entry name" value="EXPERA"/>
    <property type="match status" value="1"/>
</dbReference>
<organism evidence="9 10">
    <name type="scientific">Rhynchosporium agropyri</name>
    <dbReference type="NCBI Taxonomy" id="914238"/>
    <lineage>
        <taxon>Eukaryota</taxon>
        <taxon>Fungi</taxon>
        <taxon>Dikarya</taxon>
        <taxon>Ascomycota</taxon>
        <taxon>Pezizomycotina</taxon>
        <taxon>Leotiomycetes</taxon>
        <taxon>Helotiales</taxon>
        <taxon>Ploettnerulaceae</taxon>
        <taxon>Rhynchosporium</taxon>
    </lineage>
</organism>
<comment type="similarity">
    <text evidence="2">Belongs to the EBP family.</text>
</comment>
<feature type="transmembrane region" description="Helical" evidence="7">
    <location>
        <begin position="159"/>
        <end position="185"/>
    </location>
</feature>
<feature type="transmembrane region" description="Helical" evidence="7">
    <location>
        <begin position="45"/>
        <end position="63"/>
    </location>
</feature>
<feature type="transmembrane region" description="Helical" evidence="7">
    <location>
        <begin position="134"/>
        <end position="152"/>
    </location>
</feature>
<evidence type="ECO:0000256" key="1">
    <source>
        <dbReference type="ARBA" id="ARBA00004141"/>
    </source>
</evidence>
<dbReference type="InterPro" id="IPR033118">
    <property type="entry name" value="EXPERA"/>
</dbReference>
<feature type="transmembrane region" description="Helical" evidence="7">
    <location>
        <begin position="12"/>
        <end position="33"/>
    </location>
</feature>
<dbReference type="GO" id="GO:0047750">
    <property type="term" value="F:cholestenol delta-isomerase activity"/>
    <property type="evidence" value="ECO:0007669"/>
    <property type="project" value="InterPro"/>
</dbReference>
<evidence type="ECO:0000256" key="3">
    <source>
        <dbReference type="ARBA" id="ARBA00022692"/>
    </source>
</evidence>
<keyword evidence="10" id="KW-1185">Reference proteome</keyword>
<dbReference type="GO" id="GO:0005783">
    <property type="term" value="C:endoplasmic reticulum"/>
    <property type="evidence" value="ECO:0007669"/>
    <property type="project" value="TreeGrafter"/>
</dbReference>
<keyword evidence="9" id="KW-0413">Isomerase</keyword>
<evidence type="ECO:0000259" key="8">
    <source>
        <dbReference type="PROSITE" id="PS51751"/>
    </source>
</evidence>
<dbReference type="PANTHER" id="PTHR14207:SF1">
    <property type="entry name" value="EMOPAMIL-BINDING PROTEIN-LIKE"/>
    <property type="match status" value="1"/>
</dbReference>
<dbReference type="EMBL" id="FJUX01000014">
    <property type="protein sequence ID" value="CZS93005.1"/>
    <property type="molecule type" value="Genomic_DNA"/>
</dbReference>
<evidence type="ECO:0000256" key="4">
    <source>
        <dbReference type="ARBA" id="ARBA00022989"/>
    </source>
</evidence>
<evidence type="ECO:0000256" key="7">
    <source>
        <dbReference type="SAM" id="Phobius"/>
    </source>
</evidence>
<comment type="subcellular location">
    <subcellularLocation>
        <location evidence="1">Membrane</location>
        <topology evidence="1">Multi-pass membrane protein</topology>
    </subcellularLocation>
</comment>
<dbReference type="AlphaFoldDB" id="A0A1E1K4J3"/>
<evidence type="ECO:0000256" key="6">
    <source>
        <dbReference type="PROSITE-ProRule" id="PRU01087"/>
    </source>
</evidence>
<evidence type="ECO:0000256" key="2">
    <source>
        <dbReference type="ARBA" id="ARBA00008337"/>
    </source>
</evidence>
<dbReference type="Proteomes" id="UP000178912">
    <property type="component" value="Unassembled WGS sequence"/>
</dbReference>
<dbReference type="Pfam" id="PF05241">
    <property type="entry name" value="EBP"/>
    <property type="match status" value="1"/>
</dbReference>
<name>A0A1E1K4J3_9HELO</name>
<dbReference type="PANTHER" id="PTHR14207">
    <property type="entry name" value="STEROL ISOMERASE"/>
    <property type="match status" value="1"/>
</dbReference>
<sequence>MTSPPSSLMDHIDTTTIVSLSVVLLILTTSYLLSQRLLQPSTPNSLRILFVWHFFDFLIHTIFEGSFLYNCFFTSAAFDTAAHHPASIENFLGRPDRLYGARFGDNWGTKLWMVYAQADKRWAGADLTVVSLELLTVLGAGPLALYICWGIVRRNAMIGFWMTVLATGELYGGATNLLAFCFMTFAPEWLTGNQNLDASNFMFKWVYLVFFNMLWVLLPLYAMYYAYGDMKHAFLVRNGVLLQSKVARERVQREREEREKKEKSK</sequence>
<evidence type="ECO:0000256" key="5">
    <source>
        <dbReference type="ARBA" id="ARBA00023136"/>
    </source>
</evidence>
<keyword evidence="3 6" id="KW-0812">Transmembrane</keyword>
<accession>A0A1E1K4J3</accession>
<keyword evidence="4 6" id="KW-1133">Transmembrane helix</keyword>
<proteinExistence type="inferred from homology"/>
<keyword evidence="5 6" id="KW-0472">Membrane</keyword>